<feature type="domain" description="Serine aminopeptidase S33" evidence="1">
    <location>
        <begin position="47"/>
        <end position="134"/>
    </location>
</feature>
<accession>A0A0K0LCF7</accession>
<dbReference type="EMBL" id="KM669726">
    <property type="protein sequence ID" value="AIW81384.1"/>
    <property type="molecule type" value="Genomic_DNA"/>
</dbReference>
<reference evidence="2" key="1">
    <citation type="submission" date="2014-09" db="EMBL/GenBank/DDBJ databases">
        <authorList>
            <person name="Magalhaes I.L.F."/>
            <person name="Oliveira U."/>
            <person name="Santos F.R."/>
            <person name="Vidigal T.H.D.A."/>
            <person name="Brescovit A.D."/>
            <person name="Santos A.J."/>
        </authorList>
    </citation>
    <scope>NUCLEOTIDE SEQUENCE</scope>
</reference>
<dbReference type="InterPro" id="IPR029058">
    <property type="entry name" value="AB_hydrolase_fold"/>
</dbReference>
<protein>
    <submittedName>
        <fullName evidence="2">Esterase</fullName>
    </submittedName>
</protein>
<organism evidence="2">
    <name type="scientific">uncultured bacterium TB308_p</name>
    <dbReference type="NCBI Taxonomy" id="1552139"/>
    <lineage>
        <taxon>Bacteria</taxon>
        <taxon>environmental samples</taxon>
    </lineage>
</organism>
<dbReference type="FunFam" id="3.40.50.1820:FF:000487">
    <property type="entry name" value="Dienelactone hydrolase"/>
    <property type="match status" value="1"/>
</dbReference>
<proteinExistence type="predicted"/>
<dbReference type="InterPro" id="IPR022742">
    <property type="entry name" value="Hydrolase_4"/>
</dbReference>
<sequence length="256" mass="27329">MKVERTEFAGAAGQKLAARLDSPVGAVRAYALFAHCFTCGKDIFAASRIAQALTEHGIAVLRFDFTGLGASEGEFANTNFSSNVADLVAAAHHLRTSFLAPSLLIGHSLGGAAVLAAAGELPEVRAVVTIGAPSDPAHVSGLFKDHLEEIETQGEAQVQLSGRSFRIQRQFLRDAEEHRLAEKIAHLRKALLVMHSPTDQTVDISNALQIFKAAKHPKSFVSLDDANHLLSRKSDAIYVAHLIAAWSARYTGDAAG</sequence>
<evidence type="ECO:0000313" key="2">
    <source>
        <dbReference type="EMBL" id="AIW81384.1"/>
    </source>
</evidence>
<dbReference type="AlphaFoldDB" id="A0A0K0LCF7"/>
<dbReference type="InterPro" id="IPR053145">
    <property type="entry name" value="AB_hydrolase_Est10"/>
</dbReference>
<name>A0A0K0LCF7_9BACT</name>
<dbReference type="GO" id="GO:0052689">
    <property type="term" value="F:carboxylic ester hydrolase activity"/>
    <property type="evidence" value="ECO:0007669"/>
    <property type="project" value="TreeGrafter"/>
</dbReference>
<dbReference type="SUPFAM" id="SSF53474">
    <property type="entry name" value="alpha/beta-Hydrolases"/>
    <property type="match status" value="1"/>
</dbReference>
<evidence type="ECO:0000259" key="1">
    <source>
        <dbReference type="Pfam" id="PF12146"/>
    </source>
</evidence>
<dbReference type="PANTHER" id="PTHR43265:SF1">
    <property type="entry name" value="ESTERASE ESTD"/>
    <property type="match status" value="1"/>
</dbReference>
<dbReference type="Gene3D" id="3.40.50.1820">
    <property type="entry name" value="alpha/beta hydrolase"/>
    <property type="match status" value="1"/>
</dbReference>
<dbReference type="Pfam" id="PF12146">
    <property type="entry name" value="Hydrolase_4"/>
    <property type="match status" value="1"/>
</dbReference>
<dbReference type="PANTHER" id="PTHR43265">
    <property type="entry name" value="ESTERASE ESTD"/>
    <property type="match status" value="1"/>
</dbReference>